<dbReference type="AlphaFoldDB" id="A0A8X6MD34"/>
<accession>A0A8X6MD34</accession>
<organism evidence="4 5">
    <name type="scientific">Nephila pilipes</name>
    <name type="common">Giant wood spider</name>
    <name type="synonym">Nephila maculata</name>
    <dbReference type="NCBI Taxonomy" id="299642"/>
    <lineage>
        <taxon>Eukaryota</taxon>
        <taxon>Metazoa</taxon>
        <taxon>Ecdysozoa</taxon>
        <taxon>Arthropoda</taxon>
        <taxon>Chelicerata</taxon>
        <taxon>Arachnida</taxon>
        <taxon>Araneae</taxon>
        <taxon>Araneomorphae</taxon>
        <taxon>Entelegynae</taxon>
        <taxon>Araneoidea</taxon>
        <taxon>Nephilidae</taxon>
        <taxon>Nephila</taxon>
    </lineage>
</organism>
<sequence>MGLNREHFRAIIFHNFRRGLSRQECFDELNSLYSDKAPSYSTVKNWYNEFNRGRCSIQDESRAGRPKSVVVPEKINAVRELIKQDRHVTYREIEASLDISMTSINKILHEHLSVKKICSRWIPHNLTNAQKNARVDWCKEMLEKYIQGTSKAVYNIYTGDESWIYAYEPETKQQSTVWVFQDEAKPTKVVRGRSTSKQMIACFFGINGHVATVALEQRRTVNSEWRNSKRKCYEECTPVSTTFYSKTCTPSTSNTETVIEHSLSGRRIVNISHFINCIQNLNNHGPLQCSFSNMKIMSEVRKGLNSGIKMKCEMCHFQETLWAEDPECKKMPVNTAAVSGIMKIGGGFANLEEFLSTLDIPPLSSNTYQKEHDNIATAWEKVAENEMYCAAMEEKHLAVQAGEVGGDGIPMLTVVVDGCWAKRSYRTNYSSLSGAAAIVGFRTKKVFYMAVRNRYCMVCSRAAAVNKLPGKHCCSKNWHGSSSSMEANIIQEGFQNSVAMYGVKYAKVIGDGDSNVYKTILDSRPYDELQVEKLECQNHLFRNFCLKLKDIVRDSKAGPITLRKCLGKNILRLRKSVISATAQLTKNEVNFDCCSILQKHILNAPYHVFGDHQNCVDSVCSIQRKNDTNWIPDLLQSGLLYRIMNVVNNLADNSKSLLFSANNNCVEQFHSIVAKFIGGKRVNFCLRRSYLARCSGAVISHNSGSFMSRVHKSMYNTSPGNFVKSTERRRENDLIRRKRKMSRPRCRKSLFLEKGRNKNYGVRAEKPDLSEDIFSQKKERLLSILQLSIEERKSIERKTVEQRKSPLWREERRKRLTASDFDRQMGDRLGGQKIRQMHGIYGEDVDDRQNDRQDATDFRPDRLSR</sequence>
<dbReference type="EMBL" id="BMAW01044008">
    <property type="protein sequence ID" value="GFS42318.1"/>
    <property type="molecule type" value="Genomic_DNA"/>
</dbReference>
<dbReference type="Pfam" id="PF17906">
    <property type="entry name" value="HTH_48"/>
    <property type="match status" value="1"/>
</dbReference>
<dbReference type="InterPro" id="IPR041426">
    <property type="entry name" value="Mos1_HTH"/>
</dbReference>
<feature type="domain" description="Mos1 transposase HTH" evidence="2">
    <location>
        <begin position="5"/>
        <end position="53"/>
    </location>
</feature>
<keyword evidence="5" id="KW-1185">Reference proteome</keyword>
<dbReference type="InterPro" id="IPR049012">
    <property type="entry name" value="Mutator_transp_dom"/>
</dbReference>
<proteinExistence type="predicted"/>
<gene>
    <name evidence="4" type="primary">AVEN_166255_1</name>
    <name evidence="4" type="ORF">NPIL_86831</name>
</gene>
<evidence type="ECO:0000256" key="1">
    <source>
        <dbReference type="SAM" id="MobiDB-lite"/>
    </source>
</evidence>
<evidence type="ECO:0000259" key="2">
    <source>
        <dbReference type="Pfam" id="PF17906"/>
    </source>
</evidence>
<feature type="region of interest" description="Disordered" evidence="1">
    <location>
        <begin position="819"/>
        <end position="865"/>
    </location>
</feature>
<reference evidence="4" key="1">
    <citation type="submission" date="2020-08" db="EMBL/GenBank/DDBJ databases">
        <title>Multicomponent nature underlies the extraordinary mechanical properties of spider dragline silk.</title>
        <authorList>
            <person name="Kono N."/>
            <person name="Nakamura H."/>
            <person name="Mori M."/>
            <person name="Yoshida Y."/>
            <person name="Ohtoshi R."/>
            <person name="Malay A.D."/>
            <person name="Moran D.A.P."/>
            <person name="Tomita M."/>
            <person name="Numata K."/>
            <person name="Arakawa K."/>
        </authorList>
    </citation>
    <scope>NUCLEOTIDE SEQUENCE</scope>
</reference>
<dbReference type="PANTHER" id="PTHR46060">
    <property type="entry name" value="MARINER MOS1 TRANSPOSASE-LIKE PROTEIN"/>
    <property type="match status" value="1"/>
</dbReference>
<dbReference type="Gene3D" id="3.30.420.10">
    <property type="entry name" value="Ribonuclease H-like superfamily/Ribonuclease H"/>
    <property type="match status" value="1"/>
</dbReference>
<dbReference type="Proteomes" id="UP000887013">
    <property type="component" value="Unassembled WGS sequence"/>
</dbReference>
<dbReference type="GO" id="GO:0003676">
    <property type="term" value="F:nucleic acid binding"/>
    <property type="evidence" value="ECO:0007669"/>
    <property type="project" value="InterPro"/>
</dbReference>
<evidence type="ECO:0000313" key="5">
    <source>
        <dbReference type="Proteomes" id="UP000887013"/>
    </source>
</evidence>
<name>A0A8X6MD34_NEPPI</name>
<protein>
    <submittedName>
        <fullName evidence="4">YqaJ domain-containing protein</fullName>
    </submittedName>
</protein>
<dbReference type="Pfam" id="PF20700">
    <property type="entry name" value="Mutator"/>
    <property type="match status" value="1"/>
</dbReference>
<comment type="caution">
    <text evidence="4">The sequence shown here is derived from an EMBL/GenBank/DDBJ whole genome shotgun (WGS) entry which is preliminary data.</text>
</comment>
<evidence type="ECO:0000313" key="4">
    <source>
        <dbReference type="EMBL" id="GFS42318.1"/>
    </source>
</evidence>
<dbReference type="PANTHER" id="PTHR46060:SF1">
    <property type="entry name" value="MARINER MOS1 TRANSPOSASE-LIKE PROTEIN"/>
    <property type="match status" value="1"/>
</dbReference>
<dbReference type="OrthoDB" id="10017160at2759"/>
<dbReference type="InterPro" id="IPR052709">
    <property type="entry name" value="Transposase-MT_Hybrid"/>
</dbReference>
<feature type="domain" description="Mutator-like transposase" evidence="3">
    <location>
        <begin position="265"/>
        <end position="620"/>
    </location>
</feature>
<evidence type="ECO:0000259" key="3">
    <source>
        <dbReference type="Pfam" id="PF20700"/>
    </source>
</evidence>
<dbReference type="Gene3D" id="1.10.10.1450">
    <property type="match status" value="1"/>
</dbReference>
<dbReference type="InterPro" id="IPR036397">
    <property type="entry name" value="RNaseH_sf"/>
</dbReference>
<feature type="compositionally biased region" description="Basic and acidic residues" evidence="1">
    <location>
        <begin position="847"/>
        <end position="865"/>
    </location>
</feature>